<dbReference type="GO" id="GO:0008270">
    <property type="term" value="F:zinc ion binding"/>
    <property type="evidence" value="ECO:0007669"/>
    <property type="project" value="InterPro"/>
</dbReference>
<name>A0A0P7BKM2_9HYPO</name>
<evidence type="ECO:0000256" key="2">
    <source>
        <dbReference type="ARBA" id="ARBA00022723"/>
    </source>
</evidence>
<dbReference type="InterPro" id="IPR050613">
    <property type="entry name" value="Sec_Metabolite_Reg"/>
</dbReference>
<dbReference type="CDD" id="cd12148">
    <property type="entry name" value="fungal_TF_MHR"/>
    <property type="match status" value="1"/>
</dbReference>
<evidence type="ECO:0000259" key="5">
    <source>
        <dbReference type="SMART" id="SM00906"/>
    </source>
</evidence>
<keyword evidence="3" id="KW-0539">Nucleus</keyword>
<dbReference type="STRING" id="78410.A0A0P7BKM2"/>
<dbReference type="PANTHER" id="PTHR31001">
    <property type="entry name" value="UNCHARACTERIZED TRANSCRIPTIONAL REGULATORY PROTEIN"/>
    <property type="match status" value="1"/>
</dbReference>
<reference evidence="6 7" key="1">
    <citation type="submission" date="2015-09" db="EMBL/GenBank/DDBJ databases">
        <title>Draft genome of a European isolate of the apple canker pathogen Neonectria ditissima.</title>
        <authorList>
            <person name="Gomez-Cortecero A."/>
            <person name="Harrison R.J."/>
            <person name="Armitage A.D."/>
        </authorList>
    </citation>
    <scope>NUCLEOTIDE SEQUENCE [LARGE SCALE GENOMIC DNA]</scope>
    <source>
        <strain evidence="6 7">R09/05</strain>
    </source>
</reference>
<evidence type="ECO:0000256" key="3">
    <source>
        <dbReference type="ARBA" id="ARBA00023242"/>
    </source>
</evidence>
<dbReference type="GO" id="GO:0005634">
    <property type="term" value="C:nucleus"/>
    <property type="evidence" value="ECO:0007669"/>
    <property type="project" value="UniProtKB-SubCell"/>
</dbReference>
<proteinExistence type="predicted"/>
<evidence type="ECO:0000256" key="4">
    <source>
        <dbReference type="SAM" id="MobiDB-lite"/>
    </source>
</evidence>
<dbReference type="OrthoDB" id="435881at2759"/>
<dbReference type="GO" id="GO:0006351">
    <property type="term" value="P:DNA-templated transcription"/>
    <property type="evidence" value="ECO:0007669"/>
    <property type="project" value="InterPro"/>
</dbReference>
<feature type="compositionally biased region" description="Polar residues" evidence="4">
    <location>
        <begin position="17"/>
        <end position="33"/>
    </location>
</feature>
<feature type="domain" description="Xylanolytic transcriptional activator regulatory" evidence="5">
    <location>
        <begin position="311"/>
        <end position="382"/>
    </location>
</feature>
<comment type="subcellular location">
    <subcellularLocation>
        <location evidence="1">Nucleus</location>
    </subcellularLocation>
</comment>
<evidence type="ECO:0000256" key="1">
    <source>
        <dbReference type="ARBA" id="ARBA00004123"/>
    </source>
</evidence>
<dbReference type="AlphaFoldDB" id="A0A0P7BKM2"/>
<protein>
    <recommendedName>
        <fullName evidence="5">Xylanolytic transcriptional activator regulatory domain-containing protein</fullName>
    </recommendedName>
</protein>
<sequence length="689" mass="75854">MLNPRHNVNRIRDSNARAKSQHTSNIHPPQWTQPRAWPVSSANAGKLPATNGLLVRPVEPLDSVAMPSSAPGFRVDGVEGLRSHVLSDISSRQGPTPSDECAAHSQQGRASSIMGEFVAPEFWNFLSEEIHGLREVLENPNDEQEDAHHASLEPEPGNQHADVESAAGAMIFQSGQLHGCGIKANYPSLDTQTKLLELYRYRVESLHKLFHWPTTLSIIEAALADSAGPPSPVSTQALEFAIYFMALCSVSDNEAEAMGLGNRQDLARLYQATTEALLARSHLLTKPDVPTLQAFVIYLTALRTQLSNGLAWTLIAVAVRAATALRLGEEDIETFTAFDIEIRRRLLFGIAALDSHAALDRGTVPLMPSTAFVNPPLNINDEDMSPKATPATSAVGFTDMSFSAMVNEAMVCQRKLYEMFCDAGVDWAKKAELVSAFEKSLKHKYIGDGDSSRPLENFQTSAARQLVGGMKLMLRRPPYRQPCSPVPAWDTFDTMEAATAVLEQHLVSRSPEFSAWAWKTWVQWPALATVLAELCGRPHGAASDHSYRIAARSFREFSRLIADSESGMLWKPIARLMRRVQHVRKGSSETTTSSPTHTADLERGSTEAAQSYQTDFNGQLSRQLEDQLSVSDLTTGIAPCSTENGILDAVMDNSAEFWSQSNDLQPDTNISWVNWDLFLQDVNLLHNLP</sequence>
<comment type="caution">
    <text evidence="6">The sequence shown here is derived from an EMBL/GenBank/DDBJ whole genome shotgun (WGS) entry which is preliminary data.</text>
</comment>
<evidence type="ECO:0000313" key="6">
    <source>
        <dbReference type="EMBL" id="KPM41037.1"/>
    </source>
</evidence>
<keyword evidence="7" id="KW-1185">Reference proteome</keyword>
<feature type="compositionally biased region" description="Low complexity" evidence="4">
    <location>
        <begin position="588"/>
        <end position="598"/>
    </location>
</feature>
<feature type="region of interest" description="Disordered" evidence="4">
    <location>
        <begin position="582"/>
        <end position="608"/>
    </location>
</feature>
<dbReference type="Pfam" id="PF04082">
    <property type="entry name" value="Fungal_trans"/>
    <property type="match status" value="1"/>
</dbReference>
<dbReference type="EMBL" id="LKCW01000072">
    <property type="protein sequence ID" value="KPM41037.1"/>
    <property type="molecule type" value="Genomic_DNA"/>
</dbReference>
<keyword evidence="2" id="KW-0479">Metal-binding</keyword>
<dbReference type="InterPro" id="IPR007219">
    <property type="entry name" value="XnlR_reg_dom"/>
</dbReference>
<dbReference type="Proteomes" id="UP000050424">
    <property type="component" value="Unassembled WGS sequence"/>
</dbReference>
<organism evidence="6 7">
    <name type="scientific">Neonectria ditissima</name>
    <dbReference type="NCBI Taxonomy" id="78410"/>
    <lineage>
        <taxon>Eukaryota</taxon>
        <taxon>Fungi</taxon>
        <taxon>Dikarya</taxon>
        <taxon>Ascomycota</taxon>
        <taxon>Pezizomycotina</taxon>
        <taxon>Sordariomycetes</taxon>
        <taxon>Hypocreomycetidae</taxon>
        <taxon>Hypocreales</taxon>
        <taxon>Nectriaceae</taxon>
        <taxon>Neonectria</taxon>
    </lineage>
</organism>
<dbReference type="GO" id="GO:0003677">
    <property type="term" value="F:DNA binding"/>
    <property type="evidence" value="ECO:0007669"/>
    <property type="project" value="InterPro"/>
</dbReference>
<dbReference type="PANTHER" id="PTHR31001:SF50">
    <property type="entry name" value="ZN(II)2CYS6 TRANSCRIPTION FACTOR (EUROFUNG)"/>
    <property type="match status" value="1"/>
</dbReference>
<evidence type="ECO:0000313" key="7">
    <source>
        <dbReference type="Proteomes" id="UP000050424"/>
    </source>
</evidence>
<dbReference type="SMART" id="SM00906">
    <property type="entry name" value="Fungal_trans"/>
    <property type="match status" value="1"/>
</dbReference>
<feature type="region of interest" description="Disordered" evidence="4">
    <location>
        <begin position="1"/>
        <end position="44"/>
    </location>
</feature>
<accession>A0A0P7BKM2</accession>
<gene>
    <name evidence="6" type="ORF">AK830_g5548</name>
</gene>
<feature type="region of interest" description="Disordered" evidence="4">
    <location>
        <begin position="140"/>
        <end position="161"/>
    </location>
</feature>